<sequence length="297" mass="32276">MVVHTAGDLCWPPPHASASHHSLADAGSCLHPVPPQPDLKAPNCDSSSDMVGEGCGILRGIGALILVALSGGCGWRYVKEQGKHVVAQQRAATITLRAAKQGLLKAKAIAVVAPTWLVLFLLSLVKNLAWKQGMQNIHAFVVMIIVWNFPDQVAYADLVAAGSLAAAREKGLVSPKLSSRVWRVQLKAQYGSISTTLANLFRKHDNIPRRKEGIYMITIVYNNLCFDVNLDAENELVSWCCGSSYNVNARGNPLRSRLGLFLKREKVEAILFGDDHVGCCRKKPTLAKALQNKGGYN</sequence>
<organism evidence="2 3">
    <name type="scientific">Rhamnella rubrinervis</name>
    <dbReference type="NCBI Taxonomy" id="2594499"/>
    <lineage>
        <taxon>Eukaryota</taxon>
        <taxon>Viridiplantae</taxon>
        <taxon>Streptophyta</taxon>
        <taxon>Embryophyta</taxon>
        <taxon>Tracheophyta</taxon>
        <taxon>Spermatophyta</taxon>
        <taxon>Magnoliopsida</taxon>
        <taxon>eudicotyledons</taxon>
        <taxon>Gunneridae</taxon>
        <taxon>Pentapetalae</taxon>
        <taxon>rosids</taxon>
        <taxon>fabids</taxon>
        <taxon>Rosales</taxon>
        <taxon>Rhamnaceae</taxon>
        <taxon>rhamnoid group</taxon>
        <taxon>Rhamneae</taxon>
        <taxon>Rhamnella</taxon>
    </lineage>
</organism>
<accession>A0A8K0HER3</accession>
<dbReference type="EMBL" id="VOIH02000003">
    <property type="protein sequence ID" value="KAF3450433.1"/>
    <property type="molecule type" value="Genomic_DNA"/>
</dbReference>
<gene>
    <name evidence="2" type="ORF">FNV43_RR06514</name>
</gene>
<keyword evidence="1" id="KW-0472">Membrane</keyword>
<feature type="transmembrane region" description="Helical" evidence="1">
    <location>
        <begin position="57"/>
        <end position="78"/>
    </location>
</feature>
<evidence type="ECO:0000256" key="1">
    <source>
        <dbReference type="SAM" id="Phobius"/>
    </source>
</evidence>
<reference evidence="2" key="1">
    <citation type="submission" date="2020-03" db="EMBL/GenBank/DDBJ databases">
        <title>A high-quality chromosome-level genome assembly of a woody plant with both climbing and erect habits, Rhamnella rubrinervis.</title>
        <authorList>
            <person name="Lu Z."/>
            <person name="Yang Y."/>
            <person name="Zhu X."/>
            <person name="Sun Y."/>
        </authorList>
    </citation>
    <scope>NUCLEOTIDE SEQUENCE</scope>
    <source>
        <strain evidence="2">BYM</strain>
        <tissue evidence="2">Leaf</tissue>
    </source>
</reference>
<proteinExistence type="predicted"/>
<dbReference type="AlphaFoldDB" id="A0A8K0HER3"/>
<keyword evidence="1" id="KW-0812">Transmembrane</keyword>
<evidence type="ECO:0000313" key="3">
    <source>
        <dbReference type="Proteomes" id="UP000796880"/>
    </source>
</evidence>
<evidence type="ECO:0000313" key="2">
    <source>
        <dbReference type="EMBL" id="KAF3450433.1"/>
    </source>
</evidence>
<keyword evidence="1" id="KW-1133">Transmembrane helix</keyword>
<keyword evidence="3" id="KW-1185">Reference proteome</keyword>
<name>A0A8K0HER3_9ROSA</name>
<protein>
    <submittedName>
        <fullName evidence="2">Uncharacterized protein</fullName>
    </submittedName>
</protein>
<dbReference type="Proteomes" id="UP000796880">
    <property type="component" value="Unassembled WGS sequence"/>
</dbReference>
<feature type="transmembrane region" description="Helical" evidence="1">
    <location>
        <begin position="106"/>
        <end position="125"/>
    </location>
</feature>
<comment type="caution">
    <text evidence="2">The sequence shown here is derived from an EMBL/GenBank/DDBJ whole genome shotgun (WGS) entry which is preliminary data.</text>
</comment>